<protein>
    <recommendedName>
        <fullName evidence="3">SMODS and SLOG-associating 2TM effector domain-containing protein</fullName>
    </recommendedName>
</protein>
<reference evidence="2" key="1">
    <citation type="journal article" date="2020" name="Nature">
        <title>Giant virus diversity and host interactions through global metagenomics.</title>
        <authorList>
            <person name="Schulz F."/>
            <person name="Roux S."/>
            <person name="Paez-Espino D."/>
            <person name="Jungbluth S."/>
            <person name="Walsh D.A."/>
            <person name="Denef V.J."/>
            <person name="McMahon K.D."/>
            <person name="Konstantinidis K.T."/>
            <person name="Eloe-Fadrosh E.A."/>
            <person name="Kyrpides N.C."/>
            <person name="Woyke T."/>
        </authorList>
    </citation>
    <scope>NUCLEOTIDE SEQUENCE</scope>
    <source>
        <strain evidence="2">GVMAG-S-1035118-87</strain>
    </source>
</reference>
<feature type="transmembrane region" description="Helical" evidence="1">
    <location>
        <begin position="36"/>
        <end position="55"/>
    </location>
</feature>
<dbReference type="EMBL" id="MN740625">
    <property type="protein sequence ID" value="QHS78998.1"/>
    <property type="molecule type" value="Genomic_DNA"/>
</dbReference>
<dbReference type="NCBIfam" id="NF033632">
    <property type="entry name" value="SLATT_4"/>
    <property type="match status" value="1"/>
</dbReference>
<organism evidence="2">
    <name type="scientific">viral metagenome</name>
    <dbReference type="NCBI Taxonomy" id="1070528"/>
    <lineage>
        <taxon>unclassified sequences</taxon>
        <taxon>metagenomes</taxon>
        <taxon>organismal metagenomes</taxon>
    </lineage>
</organism>
<evidence type="ECO:0000256" key="1">
    <source>
        <dbReference type="SAM" id="Phobius"/>
    </source>
</evidence>
<dbReference type="AlphaFoldDB" id="A0A6C0AGV0"/>
<feature type="transmembrane region" description="Helical" evidence="1">
    <location>
        <begin position="67"/>
        <end position="91"/>
    </location>
</feature>
<keyword evidence="1" id="KW-0472">Membrane</keyword>
<keyword evidence="1" id="KW-1133">Transmembrane helix</keyword>
<proteinExistence type="predicted"/>
<keyword evidence="1" id="KW-0812">Transmembrane</keyword>
<name>A0A6C0AGV0_9ZZZZ</name>
<evidence type="ECO:0008006" key="3">
    <source>
        <dbReference type="Google" id="ProtNLM"/>
    </source>
</evidence>
<sequence length="265" mass="30950">MEIHWSDEHETILSEWGDKALCLKWLHMKSNSKYQYLHNIYTIPVIIMSTLTGAANFAQEKLPSQYIFYAPVVIGCINILAGIITTVQQFLHITELNESHRVSMIAWDKFYRRVKHELSRKPSERTPVSEFMLTATEEYDRLTETSPPIDTDIVALFKTTFDGRFTSTNIRSMFSELTKPDILDSLTSIRKSIYKDPSERIQESIHNRLEHEFGSEKNIVNQYKKIQEFAARFSAELSREPTRKEYVDNLEDIPEQMIDTYLAQI</sequence>
<accession>A0A6C0AGV0</accession>
<evidence type="ECO:0000313" key="2">
    <source>
        <dbReference type="EMBL" id="QHS78998.1"/>
    </source>
</evidence>